<dbReference type="GO" id="GO:0042910">
    <property type="term" value="F:xenobiotic transmembrane transporter activity"/>
    <property type="evidence" value="ECO:0007669"/>
    <property type="project" value="InterPro"/>
</dbReference>
<sequence length="457" mass="48043">MKAEGSITRSLLALAFPAFLHEAMGTLYSFIDSVFLGLLSKEAFSTPIVSWPLLYFLYFIGTGFISGGLAIISQRYGARDIEGASQASGGLLGFTLLLSIALSSTLILLGRSVLTLMSVPESVLDYACTYLRIIALGIPFGLTSVAFTVISSSVGDTRTPMLLTLVATVANVVLDPLLIFGLAGFPALGVKGAAIATVSAGLLVSAIAIAILFRGHRGIALRPSLLAPKRELLSLLLRIGGPLAFVRASNVLASIVLISLVSKFGTVAIAAYGVSLRIVELIQTFTMGVSRATAVMLGQSIGARKVEQALAVVRGALLVLFSYLLACSAVLVLLPEHLVKIFLQEQSVIEEGTSLLSVVGVSLPFLGLYVVLEAVARGSGRTGLYTAVSILRLWLVRIGLGAVLAFPLRLNEYGLWISIATSNVVAGLVSLAWILRRGWLEGIALSRVGGTQKAGLE</sequence>
<evidence type="ECO:0000256" key="3">
    <source>
        <dbReference type="ARBA" id="ARBA00022475"/>
    </source>
</evidence>
<evidence type="ECO:0000256" key="2">
    <source>
        <dbReference type="ARBA" id="ARBA00022448"/>
    </source>
</evidence>
<keyword evidence="2" id="KW-0813">Transport</keyword>
<comment type="subcellular location">
    <subcellularLocation>
        <location evidence="1">Cell membrane</location>
        <topology evidence="1">Multi-pass membrane protein</topology>
    </subcellularLocation>
</comment>
<dbReference type="InterPro" id="IPR002528">
    <property type="entry name" value="MATE_fam"/>
</dbReference>
<feature type="transmembrane region" description="Helical" evidence="7">
    <location>
        <begin position="311"/>
        <end position="334"/>
    </location>
</feature>
<dbReference type="GO" id="GO:0015297">
    <property type="term" value="F:antiporter activity"/>
    <property type="evidence" value="ECO:0007669"/>
    <property type="project" value="InterPro"/>
</dbReference>
<feature type="transmembrane region" description="Helical" evidence="7">
    <location>
        <begin position="235"/>
        <end position="261"/>
    </location>
</feature>
<dbReference type="InterPro" id="IPR052031">
    <property type="entry name" value="Membrane_Transporter-Flippase"/>
</dbReference>
<reference evidence="8" key="1">
    <citation type="journal article" date="2020" name="mSystems">
        <title>Genome- and Community-Level Interaction Insights into Carbon Utilization and Element Cycling Functions of Hydrothermarchaeota in Hydrothermal Sediment.</title>
        <authorList>
            <person name="Zhou Z."/>
            <person name="Liu Y."/>
            <person name="Xu W."/>
            <person name="Pan J."/>
            <person name="Luo Z.H."/>
            <person name="Li M."/>
        </authorList>
    </citation>
    <scope>NUCLEOTIDE SEQUENCE [LARGE SCALE GENOMIC DNA]</scope>
    <source>
        <strain evidence="8">SpSt-1116</strain>
    </source>
</reference>
<organism evidence="8">
    <name type="scientific">Fervidicoccus fontis</name>
    <dbReference type="NCBI Taxonomy" id="683846"/>
    <lineage>
        <taxon>Archaea</taxon>
        <taxon>Thermoproteota</taxon>
        <taxon>Thermoprotei</taxon>
        <taxon>Fervidicoccales</taxon>
        <taxon>Fervidicoccaceae</taxon>
        <taxon>Fervidicoccus</taxon>
    </lineage>
</organism>
<feature type="transmembrane region" description="Helical" evidence="7">
    <location>
        <begin position="130"/>
        <end position="150"/>
    </location>
</feature>
<dbReference type="Pfam" id="PF01554">
    <property type="entry name" value="MatE"/>
    <property type="match status" value="2"/>
</dbReference>
<dbReference type="PANTHER" id="PTHR43549">
    <property type="entry name" value="MULTIDRUG RESISTANCE PROTEIN YPNP-RELATED"/>
    <property type="match status" value="1"/>
</dbReference>
<gene>
    <name evidence="8" type="ORF">ENM78_06095</name>
</gene>
<feature type="transmembrane region" description="Helical" evidence="7">
    <location>
        <begin position="384"/>
        <end position="407"/>
    </location>
</feature>
<comment type="caution">
    <text evidence="8">The sequence shown here is derived from an EMBL/GenBank/DDBJ whole genome shotgun (WGS) entry which is preliminary data.</text>
</comment>
<feature type="transmembrane region" description="Helical" evidence="7">
    <location>
        <begin position="91"/>
        <end position="110"/>
    </location>
</feature>
<evidence type="ECO:0000256" key="7">
    <source>
        <dbReference type="SAM" id="Phobius"/>
    </source>
</evidence>
<keyword evidence="4 7" id="KW-0812">Transmembrane</keyword>
<feature type="transmembrane region" description="Helical" evidence="7">
    <location>
        <begin position="267"/>
        <end position="290"/>
    </location>
</feature>
<evidence type="ECO:0000313" key="8">
    <source>
        <dbReference type="EMBL" id="HHQ81001.1"/>
    </source>
</evidence>
<dbReference type="PANTHER" id="PTHR43549:SF2">
    <property type="entry name" value="MULTIDRUG RESISTANCE PROTEIN NORM-RELATED"/>
    <property type="match status" value="1"/>
</dbReference>
<protein>
    <submittedName>
        <fullName evidence="8">MATE family efflux transporter</fullName>
    </submittedName>
</protein>
<keyword evidence="3" id="KW-1003">Cell membrane</keyword>
<evidence type="ECO:0000256" key="5">
    <source>
        <dbReference type="ARBA" id="ARBA00022989"/>
    </source>
</evidence>
<dbReference type="PIRSF" id="PIRSF006603">
    <property type="entry name" value="DinF"/>
    <property type="match status" value="1"/>
</dbReference>
<evidence type="ECO:0000256" key="4">
    <source>
        <dbReference type="ARBA" id="ARBA00022692"/>
    </source>
</evidence>
<feature type="transmembrane region" description="Helical" evidence="7">
    <location>
        <begin position="354"/>
        <end position="372"/>
    </location>
</feature>
<feature type="transmembrane region" description="Helical" evidence="7">
    <location>
        <begin position="413"/>
        <end position="435"/>
    </location>
</feature>
<keyword evidence="5 7" id="KW-1133">Transmembrane helix</keyword>
<accession>A0A7J3ZLN0</accession>
<feature type="transmembrane region" description="Helical" evidence="7">
    <location>
        <begin position="162"/>
        <end position="187"/>
    </location>
</feature>
<dbReference type="EMBL" id="DRZC01000080">
    <property type="protein sequence ID" value="HHQ81001.1"/>
    <property type="molecule type" value="Genomic_DNA"/>
</dbReference>
<proteinExistence type="predicted"/>
<dbReference type="GO" id="GO:0005886">
    <property type="term" value="C:plasma membrane"/>
    <property type="evidence" value="ECO:0007669"/>
    <property type="project" value="UniProtKB-SubCell"/>
</dbReference>
<dbReference type="NCBIfam" id="TIGR00797">
    <property type="entry name" value="matE"/>
    <property type="match status" value="1"/>
</dbReference>
<feature type="transmembrane region" description="Helical" evidence="7">
    <location>
        <begin position="49"/>
        <end position="71"/>
    </location>
</feature>
<name>A0A7J3ZLN0_9CREN</name>
<dbReference type="InterPro" id="IPR048279">
    <property type="entry name" value="MdtK-like"/>
</dbReference>
<keyword evidence="6 7" id="KW-0472">Membrane</keyword>
<feature type="transmembrane region" description="Helical" evidence="7">
    <location>
        <begin position="193"/>
        <end position="214"/>
    </location>
</feature>
<dbReference type="AlphaFoldDB" id="A0A7J3ZLN0"/>
<evidence type="ECO:0000256" key="1">
    <source>
        <dbReference type="ARBA" id="ARBA00004651"/>
    </source>
</evidence>
<evidence type="ECO:0000256" key="6">
    <source>
        <dbReference type="ARBA" id="ARBA00023136"/>
    </source>
</evidence>